<evidence type="ECO:0000259" key="12">
    <source>
        <dbReference type="PROSITE" id="PS51379"/>
    </source>
</evidence>
<comment type="similarity">
    <text evidence="2">Belongs to the UPF0718 family.</text>
</comment>
<reference evidence="13 14" key="1">
    <citation type="journal article" date="2015" name="Geomicrobiol. J.">
        <title>Caldisalinibacter kiritimatiensis gen. nov., sp. nov., a moderately thermohalophilic thiosulfate-reducing bacterium from a hypersaline microbial mat.</title>
        <authorList>
            <person name="Ben Hania W."/>
            <person name="Joseph M."/>
            <person name="Fiebig A."/>
            <person name="Bunk B."/>
            <person name="Klenk H.-P."/>
            <person name="Fardeau M.-L."/>
            <person name="Spring S."/>
        </authorList>
    </citation>
    <scope>NUCLEOTIDE SEQUENCE [LARGE SCALE GENOMIC DNA]</scope>
    <source>
        <strain evidence="13 14">L21-TH-D2</strain>
    </source>
</reference>
<feature type="transmembrane region" description="Helical" evidence="11">
    <location>
        <begin position="112"/>
        <end position="132"/>
    </location>
</feature>
<dbReference type="GO" id="GO:0005886">
    <property type="term" value="C:plasma membrane"/>
    <property type="evidence" value="ECO:0007669"/>
    <property type="project" value="UniProtKB-SubCell"/>
</dbReference>
<keyword evidence="7 10" id="KW-0408">Iron</keyword>
<dbReference type="GO" id="GO:0009055">
    <property type="term" value="F:electron transfer activity"/>
    <property type="evidence" value="ECO:0007669"/>
    <property type="project" value="UniProtKB-UniRule"/>
</dbReference>
<evidence type="ECO:0000256" key="8">
    <source>
        <dbReference type="ARBA" id="ARBA00023014"/>
    </source>
</evidence>
<organism evidence="13 14">
    <name type="scientific">Caldisalinibacter kiritimatiensis</name>
    <dbReference type="NCBI Taxonomy" id="1304284"/>
    <lineage>
        <taxon>Bacteria</taxon>
        <taxon>Bacillati</taxon>
        <taxon>Bacillota</taxon>
        <taxon>Tissierellia</taxon>
        <taxon>Tissierellales</taxon>
        <taxon>Thermohalobacteraceae</taxon>
        <taxon>Caldisalinibacter</taxon>
    </lineage>
</organism>
<evidence type="ECO:0000256" key="7">
    <source>
        <dbReference type="ARBA" id="ARBA00023004"/>
    </source>
</evidence>
<dbReference type="PROSITE" id="PS51379">
    <property type="entry name" value="4FE4S_FER_2"/>
    <property type="match status" value="1"/>
</dbReference>
<evidence type="ECO:0000256" key="2">
    <source>
        <dbReference type="ARBA" id="ARBA00006386"/>
    </source>
</evidence>
<dbReference type="SUPFAM" id="SSF54862">
    <property type="entry name" value="4Fe-4S ferredoxins"/>
    <property type="match status" value="1"/>
</dbReference>
<dbReference type="PRINTS" id="PR00352">
    <property type="entry name" value="3FE4SFRDOXIN"/>
</dbReference>
<dbReference type="Gene3D" id="3.30.70.20">
    <property type="match status" value="1"/>
</dbReference>
<feature type="domain" description="4Fe-4S ferredoxin-type" evidence="12">
    <location>
        <begin position="182"/>
        <end position="210"/>
    </location>
</feature>
<keyword evidence="14" id="KW-1185">Reference proteome</keyword>
<dbReference type="AlphaFoldDB" id="R1CR11"/>
<evidence type="ECO:0000256" key="6">
    <source>
        <dbReference type="ARBA" id="ARBA00022989"/>
    </source>
</evidence>
<keyword evidence="10" id="KW-0813">Transport</keyword>
<feature type="transmembrane region" description="Helical" evidence="11">
    <location>
        <begin position="41"/>
        <end position="63"/>
    </location>
</feature>
<evidence type="ECO:0000256" key="4">
    <source>
        <dbReference type="ARBA" id="ARBA00022692"/>
    </source>
</evidence>
<keyword evidence="10" id="KW-0249">Electron transport</keyword>
<evidence type="ECO:0000313" key="13">
    <source>
        <dbReference type="EMBL" id="EOD01106.1"/>
    </source>
</evidence>
<evidence type="ECO:0000256" key="1">
    <source>
        <dbReference type="ARBA" id="ARBA00004651"/>
    </source>
</evidence>
<dbReference type="GO" id="GO:0005506">
    <property type="term" value="F:iron ion binding"/>
    <property type="evidence" value="ECO:0007669"/>
    <property type="project" value="UniProtKB-UniRule"/>
</dbReference>
<keyword evidence="4 11" id="KW-0812">Transmembrane</keyword>
<dbReference type="GO" id="GO:0051536">
    <property type="term" value="F:iron-sulfur cluster binding"/>
    <property type="evidence" value="ECO:0007669"/>
    <property type="project" value="UniProtKB-KW"/>
</dbReference>
<evidence type="ECO:0000256" key="5">
    <source>
        <dbReference type="ARBA" id="ARBA00022723"/>
    </source>
</evidence>
<accession>R1CR11</accession>
<dbReference type="RefSeq" id="WP_006310015.1">
    <property type="nucleotide sequence ID" value="NZ_ARZA01000082.1"/>
</dbReference>
<comment type="caution">
    <text evidence="13">The sequence shown here is derived from an EMBL/GenBank/DDBJ whole genome shotgun (WGS) entry which is preliminary data.</text>
</comment>
<dbReference type="InterPro" id="IPR017896">
    <property type="entry name" value="4Fe4S_Fe-S-bd"/>
</dbReference>
<comment type="function">
    <text evidence="10">Ferredoxins are iron-sulfur proteins that transfer electrons in a wide variety of metabolic reactions.</text>
</comment>
<gene>
    <name evidence="13" type="ORF">L21TH_0817</name>
</gene>
<dbReference type="InterPro" id="IPR005524">
    <property type="entry name" value="DUF318"/>
</dbReference>
<dbReference type="PATRIC" id="fig|1304284.3.peg.807"/>
<protein>
    <recommendedName>
        <fullName evidence="10">Ferredoxin</fullName>
    </recommendedName>
</protein>
<proteinExistence type="inferred from homology"/>
<keyword evidence="5 10" id="KW-0479">Metal-binding</keyword>
<evidence type="ECO:0000313" key="14">
    <source>
        <dbReference type="Proteomes" id="UP000013378"/>
    </source>
</evidence>
<dbReference type="OrthoDB" id="9798408at2"/>
<evidence type="ECO:0000256" key="9">
    <source>
        <dbReference type="ARBA" id="ARBA00023136"/>
    </source>
</evidence>
<name>R1CR11_9FIRM</name>
<dbReference type="Pfam" id="PF03773">
    <property type="entry name" value="ArsP_1"/>
    <property type="match status" value="1"/>
</dbReference>
<dbReference type="InterPro" id="IPR001080">
    <property type="entry name" value="3Fe4S_ferredoxin"/>
</dbReference>
<keyword evidence="9 11" id="KW-0472">Membrane</keyword>
<evidence type="ECO:0000256" key="3">
    <source>
        <dbReference type="ARBA" id="ARBA00022475"/>
    </source>
</evidence>
<keyword evidence="8 10" id="KW-0411">Iron-sulfur</keyword>
<keyword evidence="6 11" id="KW-1133">Transmembrane helix</keyword>
<dbReference type="EMBL" id="ARZA01000082">
    <property type="protein sequence ID" value="EOD01106.1"/>
    <property type="molecule type" value="Genomic_DNA"/>
</dbReference>
<comment type="subcellular location">
    <subcellularLocation>
        <location evidence="1">Cell membrane</location>
        <topology evidence="1">Multi-pass membrane protein</topology>
    </subcellularLocation>
</comment>
<dbReference type="Proteomes" id="UP000013378">
    <property type="component" value="Unassembled WGS sequence"/>
</dbReference>
<evidence type="ECO:0000256" key="11">
    <source>
        <dbReference type="SAM" id="Phobius"/>
    </source>
</evidence>
<feature type="transmembrane region" description="Helical" evidence="11">
    <location>
        <begin position="12"/>
        <end position="29"/>
    </location>
</feature>
<keyword evidence="3" id="KW-1003">Cell membrane</keyword>
<dbReference type="STRING" id="1304284.L21TH_0817"/>
<sequence length="240" mass="26580">MNKVIGIIKKNKLLFSVILTYIILFIVKPDKGIESIKNSTYYIIEMIEIMPVIFILTSLIEAWVPREVIINNLGENSGIKGGIFSFILGSFSAGPIYAAFPVSKTLLRKGASVFNIVIILSAWAVVKVPMLMNEAKFLGVKFMGIRWILTILSILIMAYLVSLLVKKDTIPANNKNQNNDLSGIKVKQKYCIGCGLCARIAPNNFEMIEGKAKVKNKNIDINDIKEVNEAIEKCPAKAIG</sequence>
<dbReference type="eggNOG" id="COG0701">
    <property type="taxonomic scope" value="Bacteria"/>
</dbReference>
<feature type="transmembrane region" description="Helical" evidence="11">
    <location>
        <begin position="144"/>
        <end position="165"/>
    </location>
</feature>
<evidence type="ECO:0000256" key="10">
    <source>
        <dbReference type="RuleBase" id="RU368020"/>
    </source>
</evidence>